<protein>
    <recommendedName>
        <fullName evidence="4">coproporphyrinogen oxidase</fullName>
        <ecNumber evidence="4">1.3.3.3</ecNumber>
    </recommendedName>
</protein>
<dbReference type="OrthoDB" id="15318at2759"/>
<evidence type="ECO:0000256" key="2">
    <source>
        <dbReference type="ARBA" id="ARBA00010644"/>
    </source>
</evidence>
<evidence type="ECO:0000313" key="9">
    <source>
        <dbReference type="Proteomes" id="UP000245609"/>
    </source>
</evidence>
<accession>A0A2T9ZFJ4</accession>
<evidence type="ECO:0000313" key="8">
    <source>
        <dbReference type="EMBL" id="PVV03383.1"/>
    </source>
</evidence>
<evidence type="ECO:0000256" key="1">
    <source>
        <dbReference type="ARBA" id="ARBA00005168"/>
    </source>
</evidence>
<dbReference type="SUPFAM" id="SSF102886">
    <property type="entry name" value="Coproporphyrinogen III oxidase"/>
    <property type="match status" value="1"/>
</dbReference>
<dbReference type="AlphaFoldDB" id="A0A2T9ZFJ4"/>
<comment type="caution">
    <text evidence="8">The sequence shown here is derived from an EMBL/GenBank/DDBJ whole genome shotgun (WGS) entry which is preliminary data.</text>
</comment>
<keyword evidence="5" id="KW-0560">Oxidoreductase</keyword>
<dbReference type="UniPathway" id="UPA00251">
    <property type="reaction ID" value="UER00322"/>
</dbReference>
<feature type="domain" description="LYR motif-containing protein Cup1-like N-terminal" evidence="7">
    <location>
        <begin position="474"/>
        <end position="555"/>
    </location>
</feature>
<dbReference type="InterPro" id="IPR036406">
    <property type="entry name" value="Coprogen_oxidase_aer_sf"/>
</dbReference>
<proteinExistence type="inferred from homology"/>
<dbReference type="GO" id="GO:0006782">
    <property type="term" value="P:protoporphyrinogen IX biosynthetic process"/>
    <property type="evidence" value="ECO:0007669"/>
    <property type="project" value="UniProtKB-UniPathway"/>
</dbReference>
<dbReference type="PANTHER" id="PTHR10755:SF0">
    <property type="entry name" value="OXYGEN-DEPENDENT COPROPORPHYRINOGEN-III OXIDASE, MITOCHONDRIAL"/>
    <property type="match status" value="1"/>
</dbReference>
<sequence>MFRVFSTNPIFKRPATLNRVRPRAKLSNLTNNKSSFAVKGLNPGLVMAISFLSASALGYLGYLTYLDKPDPSLVEYNKQVVRMQIGEQKLLELDSNFPAFDLHSKDSVKNRMEKFVLALQDSLIKNIEILDNNKKFFRDRWERDDGRGYGISCVLQDSTVFEKAGVNVSIIQGPLSPQQRNSMKERKEGLLKDDAEYDFWVAGISSVIHPTNPMAPTSHFNYRYFELTERDDPEQKVVTSWFGGGADLTPIYLFEEDCVHFHKVLKNTCDKHDPNFYPEFKKKCDEYFYIPFRKETRGIGGVFFDDLNDRPLEDLFHFVFDMGFAFHEAYLPLVARRSGMKFNIENKRWQQLRRGRYVEFNLAIDRGTKFGLQTQGGRTESILMSLPLTARWEYNTNQIFGTDEQKLLEVLKSPRSWENQVVSQPRLYPIFEDPFWLPITKYIFIMFFQTFRVKKKVFKIYSQDPNHRKIVLGIYRDLLRKSAKFQDNVISTFLKNWIRERFRFNSTFNNKAVLQSAINLALKTQISLRNALSSSQKDLVFISDLAYGRQGRLKYIIDRIKTYNNPRKLCRFIKDTRPADSIQKYPQSYYAIPFDQRIFQIPEQLLNVSPRPKLHLGRSLDAKGSPFRKFLVTSSSGIKFYRYKGITQPHWISTLIKNLSLQKALYTEKMQYYQDAYFHMKQEEKFLEKLGVSDTGYCESIKSTIDIYSKRINHISNYSIGKK</sequence>
<gene>
    <name evidence="8" type="ORF">BB560_002129</name>
</gene>
<evidence type="ECO:0000256" key="5">
    <source>
        <dbReference type="ARBA" id="ARBA00023002"/>
    </source>
</evidence>
<comment type="similarity">
    <text evidence="2">Belongs to the aerobic coproporphyrinogen-III oxidase family.</text>
</comment>
<dbReference type="InterPro" id="IPR001260">
    <property type="entry name" value="Coprogen_oxidase_aer"/>
</dbReference>
<dbReference type="Proteomes" id="UP000245609">
    <property type="component" value="Unassembled WGS sequence"/>
</dbReference>
<evidence type="ECO:0000256" key="4">
    <source>
        <dbReference type="ARBA" id="ARBA00012869"/>
    </source>
</evidence>
<dbReference type="EMBL" id="MBFS01000240">
    <property type="protein sequence ID" value="PVV03383.1"/>
    <property type="molecule type" value="Genomic_DNA"/>
</dbReference>
<comment type="subunit">
    <text evidence="3">Homodimer.</text>
</comment>
<evidence type="ECO:0000256" key="6">
    <source>
        <dbReference type="ARBA" id="ARBA00023244"/>
    </source>
</evidence>
<dbReference type="InterPro" id="IPR046896">
    <property type="entry name" value="Cup1-like_N"/>
</dbReference>
<keyword evidence="9" id="KW-1185">Reference proteome</keyword>
<evidence type="ECO:0000256" key="3">
    <source>
        <dbReference type="ARBA" id="ARBA00011738"/>
    </source>
</evidence>
<keyword evidence="6" id="KW-0627">Porphyrin biosynthesis</keyword>
<dbReference type="STRING" id="133381.A0A2T9ZFJ4"/>
<dbReference type="EC" id="1.3.3.3" evidence="4"/>
<name>A0A2T9ZFJ4_9FUNG</name>
<dbReference type="Pfam" id="PF01218">
    <property type="entry name" value="Coprogen_oxidas"/>
    <property type="match status" value="1"/>
</dbReference>
<dbReference type="Gene3D" id="3.40.1500.10">
    <property type="entry name" value="Coproporphyrinogen III oxidase, aerobic"/>
    <property type="match status" value="1"/>
</dbReference>
<dbReference type="NCBIfam" id="NF003727">
    <property type="entry name" value="PRK05330.1"/>
    <property type="match status" value="1"/>
</dbReference>
<dbReference type="GO" id="GO:0005737">
    <property type="term" value="C:cytoplasm"/>
    <property type="evidence" value="ECO:0007669"/>
    <property type="project" value="TreeGrafter"/>
</dbReference>
<dbReference type="Pfam" id="PF20263">
    <property type="entry name" value="LYRM2-like"/>
    <property type="match status" value="1"/>
</dbReference>
<comment type="pathway">
    <text evidence="1">Porphyrin-containing compound metabolism; protoporphyrin-IX biosynthesis; protoporphyrinogen-IX from coproporphyrinogen-III (O2 route): step 1/1.</text>
</comment>
<evidence type="ECO:0000259" key="7">
    <source>
        <dbReference type="Pfam" id="PF20263"/>
    </source>
</evidence>
<organism evidence="8 9">
    <name type="scientific">Smittium megazygosporum</name>
    <dbReference type="NCBI Taxonomy" id="133381"/>
    <lineage>
        <taxon>Eukaryota</taxon>
        <taxon>Fungi</taxon>
        <taxon>Fungi incertae sedis</taxon>
        <taxon>Zoopagomycota</taxon>
        <taxon>Kickxellomycotina</taxon>
        <taxon>Harpellomycetes</taxon>
        <taxon>Harpellales</taxon>
        <taxon>Legeriomycetaceae</taxon>
        <taxon>Smittium</taxon>
    </lineage>
</organism>
<dbReference type="PRINTS" id="PR00073">
    <property type="entry name" value="COPRGNOXDASE"/>
</dbReference>
<dbReference type="PANTHER" id="PTHR10755">
    <property type="entry name" value="COPROPORPHYRINOGEN III OXIDASE, MITOCHONDRIAL"/>
    <property type="match status" value="1"/>
</dbReference>
<reference evidence="8 9" key="1">
    <citation type="journal article" date="2018" name="MBio">
        <title>Comparative Genomics Reveals the Core Gene Toolbox for the Fungus-Insect Symbiosis.</title>
        <authorList>
            <person name="Wang Y."/>
            <person name="Stata M."/>
            <person name="Wang W."/>
            <person name="Stajich J.E."/>
            <person name="White M.M."/>
            <person name="Moncalvo J.M."/>
        </authorList>
    </citation>
    <scope>NUCLEOTIDE SEQUENCE [LARGE SCALE GENOMIC DNA]</scope>
    <source>
        <strain evidence="8 9">SC-DP-2</strain>
    </source>
</reference>
<dbReference type="GO" id="GO:0004109">
    <property type="term" value="F:coproporphyrinogen oxidase activity"/>
    <property type="evidence" value="ECO:0007669"/>
    <property type="project" value="UniProtKB-EC"/>
</dbReference>